<evidence type="ECO:0000313" key="2">
    <source>
        <dbReference type="EMBL" id="KXJ94772.1"/>
    </source>
</evidence>
<protein>
    <submittedName>
        <fullName evidence="2">Uncharacterized protein</fullName>
    </submittedName>
</protein>
<dbReference type="Proteomes" id="UP000070501">
    <property type="component" value="Unassembled WGS sequence"/>
</dbReference>
<reference evidence="3" key="1">
    <citation type="submission" date="2016-02" db="EMBL/GenBank/DDBJ databases">
        <title>Draft genome sequence of Microdochium bolleyi, a fungal endophyte of beachgrass.</title>
        <authorList>
            <consortium name="DOE Joint Genome Institute"/>
            <person name="David A.S."/>
            <person name="May G."/>
            <person name="Haridas S."/>
            <person name="Lim J."/>
            <person name="Wang M."/>
            <person name="Labutti K."/>
            <person name="Lipzen A."/>
            <person name="Barry K."/>
            <person name="Grigoriev I.V."/>
        </authorList>
    </citation>
    <scope>NUCLEOTIDE SEQUENCE [LARGE SCALE GENOMIC DNA]</scope>
    <source>
        <strain evidence="3">J235TASD1</strain>
    </source>
</reference>
<accession>A0A136JC89</accession>
<gene>
    <name evidence="2" type="ORF">Micbo1qcDRAFT_160059</name>
</gene>
<feature type="region of interest" description="Disordered" evidence="1">
    <location>
        <begin position="1"/>
        <end position="32"/>
    </location>
</feature>
<organism evidence="2 3">
    <name type="scientific">Microdochium bolleyi</name>
    <dbReference type="NCBI Taxonomy" id="196109"/>
    <lineage>
        <taxon>Eukaryota</taxon>
        <taxon>Fungi</taxon>
        <taxon>Dikarya</taxon>
        <taxon>Ascomycota</taxon>
        <taxon>Pezizomycotina</taxon>
        <taxon>Sordariomycetes</taxon>
        <taxon>Xylariomycetidae</taxon>
        <taxon>Xylariales</taxon>
        <taxon>Microdochiaceae</taxon>
        <taxon>Microdochium</taxon>
    </lineage>
</organism>
<dbReference type="EMBL" id="KQ964247">
    <property type="protein sequence ID" value="KXJ94772.1"/>
    <property type="molecule type" value="Genomic_DNA"/>
</dbReference>
<dbReference type="STRING" id="196109.A0A136JC89"/>
<sequence length="60" mass="6227">MDRPATQSLAAIMSSPAPHQPSTPAASTPVKLPASEMHPSRYQLTTAAPSSGLTLGFHDI</sequence>
<dbReference type="InParanoid" id="A0A136JC89"/>
<evidence type="ECO:0000313" key="3">
    <source>
        <dbReference type="Proteomes" id="UP000070501"/>
    </source>
</evidence>
<dbReference type="OrthoDB" id="5204833at2759"/>
<name>A0A136JC89_9PEZI</name>
<proteinExistence type="predicted"/>
<dbReference type="AlphaFoldDB" id="A0A136JC89"/>
<evidence type="ECO:0000256" key="1">
    <source>
        <dbReference type="SAM" id="MobiDB-lite"/>
    </source>
</evidence>
<feature type="non-terminal residue" evidence="2">
    <location>
        <position position="60"/>
    </location>
</feature>
<keyword evidence="3" id="KW-1185">Reference proteome</keyword>